<dbReference type="EMBL" id="JACEGQ020000010">
    <property type="protein sequence ID" value="KAH8497118.1"/>
    <property type="molecule type" value="Genomic_DNA"/>
</dbReference>
<dbReference type="InterPro" id="IPR036047">
    <property type="entry name" value="F-box-like_dom_sf"/>
</dbReference>
<dbReference type="PROSITE" id="PS50181">
    <property type="entry name" value="FBOX"/>
    <property type="match status" value="1"/>
</dbReference>
<dbReference type="SUPFAM" id="SSF81383">
    <property type="entry name" value="F-box domain"/>
    <property type="match status" value="1"/>
</dbReference>
<accession>A0A8T2XWB4</accession>
<evidence type="ECO:0000259" key="1">
    <source>
        <dbReference type="PROSITE" id="PS50181"/>
    </source>
</evidence>
<dbReference type="PANTHER" id="PTHR31672">
    <property type="entry name" value="BNACNNG10540D PROTEIN"/>
    <property type="match status" value="1"/>
</dbReference>
<evidence type="ECO:0000313" key="3">
    <source>
        <dbReference type="Proteomes" id="UP000807159"/>
    </source>
</evidence>
<name>A0A8T2XWB4_POPDE</name>
<dbReference type="Proteomes" id="UP000807159">
    <property type="component" value="Chromosome 10"/>
</dbReference>
<protein>
    <recommendedName>
        <fullName evidence="1">F-box domain-containing protein</fullName>
    </recommendedName>
</protein>
<reference evidence="2" key="1">
    <citation type="journal article" date="2021" name="J. Hered.">
        <title>Genome Assembly of Salicaceae Populus deltoides (Eastern Cottonwood) I-69 Based on Nanopore Sequencing and Hi-C Technologies.</title>
        <authorList>
            <person name="Bai S."/>
            <person name="Wu H."/>
            <person name="Zhang J."/>
            <person name="Pan Z."/>
            <person name="Zhao W."/>
            <person name="Li Z."/>
            <person name="Tong C."/>
        </authorList>
    </citation>
    <scope>NUCLEOTIDE SEQUENCE</scope>
    <source>
        <tissue evidence="2">Leaf</tissue>
    </source>
</reference>
<comment type="caution">
    <text evidence="2">The sequence shown here is derived from an EMBL/GenBank/DDBJ whole genome shotgun (WGS) entry which is preliminary data.</text>
</comment>
<dbReference type="PANTHER" id="PTHR31672:SF13">
    <property type="entry name" value="F-BOX PROTEIN CPR30-LIKE"/>
    <property type="match status" value="1"/>
</dbReference>
<organism evidence="2 3">
    <name type="scientific">Populus deltoides</name>
    <name type="common">Eastern poplar</name>
    <name type="synonym">Eastern cottonwood</name>
    <dbReference type="NCBI Taxonomy" id="3696"/>
    <lineage>
        <taxon>Eukaryota</taxon>
        <taxon>Viridiplantae</taxon>
        <taxon>Streptophyta</taxon>
        <taxon>Embryophyta</taxon>
        <taxon>Tracheophyta</taxon>
        <taxon>Spermatophyta</taxon>
        <taxon>Magnoliopsida</taxon>
        <taxon>eudicotyledons</taxon>
        <taxon>Gunneridae</taxon>
        <taxon>Pentapetalae</taxon>
        <taxon>rosids</taxon>
        <taxon>fabids</taxon>
        <taxon>Malpighiales</taxon>
        <taxon>Salicaceae</taxon>
        <taxon>Saliceae</taxon>
        <taxon>Populus</taxon>
    </lineage>
</organism>
<keyword evidence="3" id="KW-1185">Reference proteome</keyword>
<sequence length="278" mass="32611">MAESVKKNRVPEDVLIDILIALPIKSLLRFRSLSKSWNSHISDKDFISAYLTQPKPSLLLRRWQNRQESYSLHLDNESLDRSLQFQNLPFRSEADCFDIIGYCNGVVCLSDIHQGRPKSLILWNPSIRKHLNLALPKLCGPHGATWGFGFDLPSNDYRVVRVARQVSSKREFPMEFQVAFNGILHWFVYREENDNRRSFVDVWFMREYGVRNSWNRLYTVQVDGFTRSMVFRKNGEILMRKHGSYEVVSCDPQTRASRNFRATTMRPCRIFCSESKFT</sequence>
<dbReference type="InterPro" id="IPR001810">
    <property type="entry name" value="F-box_dom"/>
</dbReference>
<evidence type="ECO:0000313" key="2">
    <source>
        <dbReference type="EMBL" id="KAH8497118.1"/>
    </source>
</evidence>
<dbReference type="CDD" id="cd22157">
    <property type="entry name" value="F-box_AtFBW1-like"/>
    <property type="match status" value="1"/>
</dbReference>
<feature type="domain" description="F-box" evidence="1">
    <location>
        <begin position="4"/>
        <end position="50"/>
    </location>
</feature>
<proteinExistence type="predicted"/>
<dbReference type="Pfam" id="PF00646">
    <property type="entry name" value="F-box"/>
    <property type="match status" value="1"/>
</dbReference>
<dbReference type="AlphaFoldDB" id="A0A8T2XWB4"/>
<dbReference type="InterPro" id="IPR050796">
    <property type="entry name" value="SCF_F-box_component"/>
</dbReference>
<dbReference type="Gene3D" id="1.20.1280.50">
    <property type="match status" value="1"/>
</dbReference>
<gene>
    <name evidence="2" type="ORF">H0E87_019712</name>
</gene>